<dbReference type="InterPro" id="IPR002676">
    <property type="entry name" value="RimM_N"/>
</dbReference>
<comment type="domain">
    <text evidence="5">The PRC barrel domain binds ribosomal protein uS19.</text>
</comment>
<name>A0A1F6GAT9_9PROT</name>
<dbReference type="NCBIfam" id="TIGR02273">
    <property type="entry name" value="16S_RimM"/>
    <property type="match status" value="1"/>
</dbReference>
<dbReference type="SUPFAM" id="SSF50346">
    <property type="entry name" value="PRC-barrel domain"/>
    <property type="match status" value="1"/>
</dbReference>
<evidence type="ECO:0000256" key="1">
    <source>
        <dbReference type="ARBA" id="ARBA00022490"/>
    </source>
</evidence>
<dbReference type="GO" id="GO:0005737">
    <property type="term" value="C:cytoplasm"/>
    <property type="evidence" value="ECO:0007669"/>
    <property type="project" value="UniProtKB-SubCell"/>
</dbReference>
<sequence length="179" mass="20442">MSDPLGLTQIGRITSAHGIRGEVKVFLTSEDTSLFAGLEEVWLMDREKPVRYQVDQVRPQKGQWILKIQGIEDRNQAEELKNLGLWVPDEWLKPLEEGEFFIHELIGAQVFDRAGNLLGQIEHYFEPGPHVVFEVKSEAGDFLFPATDEVLKEILPEQKRVIIEPLPGLLELNRNQESS</sequence>
<dbReference type="InterPro" id="IPR011033">
    <property type="entry name" value="PRC_barrel-like_sf"/>
</dbReference>
<feature type="domain" description="Ribosome maturation factor RimM PRC barrel" evidence="7">
    <location>
        <begin position="103"/>
        <end position="165"/>
    </location>
</feature>
<feature type="domain" description="RimM N-terminal" evidence="6">
    <location>
        <begin position="9"/>
        <end position="89"/>
    </location>
</feature>
<evidence type="ECO:0000256" key="4">
    <source>
        <dbReference type="ARBA" id="ARBA00023186"/>
    </source>
</evidence>
<keyword evidence="3 5" id="KW-0698">rRNA processing</keyword>
<dbReference type="AlphaFoldDB" id="A0A1F6GAT9"/>
<dbReference type="HAMAP" id="MF_00014">
    <property type="entry name" value="Ribosome_mat_RimM"/>
    <property type="match status" value="1"/>
</dbReference>
<keyword evidence="1 5" id="KW-0963">Cytoplasm</keyword>
<dbReference type="InterPro" id="IPR009000">
    <property type="entry name" value="Transl_B-barrel_sf"/>
</dbReference>
<dbReference type="GO" id="GO:0042274">
    <property type="term" value="P:ribosomal small subunit biogenesis"/>
    <property type="evidence" value="ECO:0007669"/>
    <property type="project" value="UniProtKB-UniRule"/>
</dbReference>
<accession>A0A1F6GAT9</accession>
<keyword evidence="2 5" id="KW-0690">Ribosome biogenesis</keyword>
<keyword evidence="4 5" id="KW-0143">Chaperone</keyword>
<dbReference type="EMBL" id="MFNE01000026">
    <property type="protein sequence ID" value="OGG95228.1"/>
    <property type="molecule type" value="Genomic_DNA"/>
</dbReference>
<proteinExistence type="inferred from homology"/>
<evidence type="ECO:0000256" key="2">
    <source>
        <dbReference type="ARBA" id="ARBA00022517"/>
    </source>
</evidence>
<dbReference type="PANTHER" id="PTHR33692">
    <property type="entry name" value="RIBOSOME MATURATION FACTOR RIMM"/>
    <property type="match status" value="1"/>
</dbReference>
<dbReference type="GO" id="GO:0043022">
    <property type="term" value="F:ribosome binding"/>
    <property type="evidence" value="ECO:0007669"/>
    <property type="project" value="InterPro"/>
</dbReference>
<comment type="similarity">
    <text evidence="5">Belongs to the RimM family.</text>
</comment>
<dbReference type="InterPro" id="IPR056792">
    <property type="entry name" value="PRC_RimM"/>
</dbReference>
<dbReference type="PANTHER" id="PTHR33692:SF1">
    <property type="entry name" value="RIBOSOME MATURATION FACTOR RIMM"/>
    <property type="match status" value="1"/>
</dbReference>
<dbReference type="Pfam" id="PF24986">
    <property type="entry name" value="PRC_RimM"/>
    <property type="match status" value="1"/>
</dbReference>
<evidence type="ECO:0000313" key="9">
    <source>
        <dbReference type="Proteomes" id="UP000178449"/>
    </source>
</evidence>
<evidence type="ECO:0000259" key="7">
    <source>
        <dbReference type="Pfam" id="PF24986"/>
    </source>
</evidence>
<dbReference type="Gene3D" id="2.30.30.240">
    <property type="entry name" value="PRC-barrel domain"/>
    <property type="match status" value="1"/>
</dbReference>
<reference evidence="8 9" key="1">
    <citation type="journal article" date="2016" name="Nat. Commun.">
        <title>Thousands of microbial genomes shed light on interconnected biogeochemical processes in an aquifer system.</title>
        <authorList>
            <person name="Anantharaman K."/>
            <person name="Brown C.T."/>
            <person name="Hug L.A."/>
            <person name="Sharon I."/>
            <person name="Castelle C.J."/>
            <person name="Probst A.J."/>
            <person name="Thomas B.C."/>
            <person name="Singh A."/>
            <person name="Wilkins M.J."/>
            <person name="Karaoz U."/>
            <person name="Brodie E.L."/>
            <person name="Williams K.H."/>
            <person name="Hubbard S.S."/>
            <person name="Banfield J.F."/>
        </authorList>
    </citation>
    <scope>NUCLEOTIDE SEQUENCE [LARGE SCALE GENOMIC DNA]</scope>
</reference>
<comment type="caution">
    <text evidence="8">The sequence shown here is derived from an EMBL/GenBank/DDBJ whole genome shotgun (WGS) entry which is preliminary data.</text>
</comment>
<evidence type="ECO:0000313" key="8">
    <source>
        <dbReference type="EMBL" id="OGG95228.1"/>
    </source>
</evidence>
<dbReference type="GO" id="GO:0006364">
    <property type="term" value="P:rRNA processing"/>
    <property type="evidence" value="ECO:0007669"/>
    <property type="project" value="UniProtKB-UniRule"/>
</dbReference>
<dbReference type="Gene3D" id="2.40.30.60">
    <property type="entry name" value="RimM"/>
    <property type="match status" value="1"/>
</dbReference>
<evidence type="ECO:0000256" key="3">
    <source>
        <dbReference type="ARBA" id="ARBA00022552"/>
    </source>
</evidence>
<protein>
    <recommendedName>
        <fullName evidence="5">Ribosome maturation factor RimM</fullName>
    </recommendedName>
</protein>
<evidence type="ECO:0000259" key="6">
    <source>
        <dbReference type="Pfam" id="PF01782"/>
    </source>
</evidence>
<dbReference type="InterPro" id="IPR036976">
    <property type="entry name" value="RimM_N_sf"/>
</dbReference>
<dbReference type="Proteomes" id="UP000178449">
    <property type="component" value="Unassembled WGS sequence"/>
</dbReference>
<dbReference type="STRING" id="1817772.A2527_08630"/>
<organism evidence="8 9">
    <name type="scientific">Candidatus Lambdaproteobacteria bacterium RIFOXYD2_FULL_50_16</name>
    <dbReference type="NCBI Taxonomy" id="1817772"/>
    <lineage>
        <taxon>Bacteria</taxon>
        <taxon>Pseudomonadati</taxon>
        <taxon>Pseudomonadota</taxon>
        <taxon>Candidatus Lambdaproteobacteria</taxon>
    </lineage>
</organism>
<comment type="subcellular location">
    <subcellularLocation>
        <location evidence="5">Cytoplasm</location>
    </subcellularLocation>
</comment>
<dbReference type="InterPro" id="IPR011961">
    <property type="entry name" value="RimM"/>
</dbReference>
<comment type="subunit">
    <text evidence="5">Binds ribosomal protein uS19.</text>
</comment>
<comment type="function">
    <text evidence="5">An accessory protein needed during the final step in the assembly of 30S ribosomal subunit, possibly for assembly of the head region. Essential for efficient processing of 16S rRNA. May be needed both before and after RbfA during the maturation of 16S rRNA. It has affinity for free ribosomal 30S subunits but not for 70S ribosomes.</text>
</comment>
<dbReference type="Pfam" id="PF01782">
    <property type="entry name" value="RimM"/>
    <property type="match status" value="1"/>
</dbReference>
<evidence type="ECO:0000256" key="5">
    <source>
        <dbReference type="HAMAP-Rule" id="MF_00014"/>
    </source>
</evidence>
<dbReference type="GO" id="GO:0005840">
    <property type="term" value="C:ribosome"/>
    <property type="evidence" value="ECO:0007669"/>
    <property type="project" value="InterPro"/>
</dbReference>
<gene>
    <name evidence="5" type="primary">rimM</name>
    <name evidence="8" type="ORF">A2527_08630</name>
</gene>
<dbReference type="SUPFAM" id="SSF50447">
    <property type="entry name" value="Translation proteins"/>
    <property type="match status" value="1"/>
</dbReference>